<feature type="transmembrane region" description="Helical" evidence="1">
    <location>
        <begin position="35"/>
        <end position="54"/>
    </location>
</feature>
<evidence type="ECO:0000313" key="3">
    <source>
        <dbReference type="Proteomes" id="UP000053467"/>
    </source>
</evidence>
<sequence length="163" mass="18269">MKNDRDFTKLVFGIILILIGSMIFLSTFFNISIPIFKTVISFLLIYSGVMILFGKKNFYTVNEKFDGKKKDYLVLFSSTHIDASDVEDNKTINIDVIFGEGTVYIKKGMNCKIYSTSVIGQIRTPDGENITFGSKDMKIGENPDEGLKIIATVILGTLKIVEK</sequence>
<keyword evidence="1" id="KW-0812">Transmembrane</keyword>
<keyword evidence="1" id="KW-1133">Transmembrane helix</keyword>
<reference evidence="3" key="1">
    <citation type="journal article" date="2015" name="MBio">
        <title>Genome-Resolved Metagenomic Analysis Reveals Roles for Candidate Phyla and Other Microbial Community Members in Biogeochemical Transformations in Oil Reservoirs.</title>
        <authorList>
            <person name="Hu P."/>
            <person name="Tom L."/>
            <person name="Singh A."/>
            <person name="Thomas B.C."/>
            <person name="Baker B.J."/>
            <person name="Piceno Y.M."/>
            <person name="Andersen G.L."/>
            <person name="Banfield J.F."/>
        </authorList>
    </citation>
    <scope>NUCLEOTIDE SEQUENCE [LARGE SCALE GENOMIC DNA]</scope>
</reference>
<dbReference type="AlphaFoldDB" id="A0A101I4H5"/>
<feature type="transmembrane region" description="Helical" evidence="1">
    <location>
        <begin position="7"/>
        <end position="29"/>
    </location>
</feature>
<evidence type="ECO:0000256" key="1">
    <source>
        <dbReference type="SAM" id="Phobius"/>
    </source>
</evidence>
<proteinExistence type="predicted"/>
<protein>
    <recommendedName>
        <fullName evidence="4">Cell wall-active antibiotics response LiaF-like C-terminal domain-containing protein</fullName>
    </recommendedName>
</protein>
<comment type="caution">
    <text evidence="2">The sequence shown here is derived from an EMBL/GenBank/DDBJ whole genome shotgun (WGS) entry which is preliminary data.</text>
</comment>
<evidence type="ECO:0000313" key="2">
    <source>
        <dbReference type="EMBL" id="KUK88259.1"/>
    </source>
</evidence>
<evidence type="ECO:0008006" key="4">
    <source>
        <dbReference type="Google" id="ProtNLM"/>
    </source>
</evidence>
<name>A0A101I4H5_UNCT6</name>
<dbReference type="Proteomes" id="UP000053467">
    <property type="component" value="Unassembled WGS sequence"/>
</dbReference>
<accession>A0A101I4H5</accession>
<dbReference type="EMBL" id="LGGX01000001">
    <property type="protein sequence ID" value="KUK88259.1"/>
    <property type="molecule type" value="Genomic_DNA"/>
</dbReference>
<keyword evidence="1" id="KW-0472">Membrane</keyword>
<gene>
    <name evidence="2" type="ORF">XE03_0265</name>
</gene>
<organism evidence="2 3">
    <name type="scientific">candidate division TA06 bacterium 34_109</name>
    <dbReference type="NCBI Taxonomy" id="1635277"/>
    <lineage>
        <taxon>Bacteria</taxon>
        <taxon>Bacteria division TA06</taxon>
    </lineage>
</organism>